<feature type="domain" description="HD/PDEase" evidence="2">
    <location>
        <begin position="25"/>
        <end position="155"/>
    </location>
</feature>
<name>A0A1I2ALG1_9BACL</name>
<dbReference type="PANTHER" id="PTHR11845:SF13">
    <property type="entry name" value="5'-DEOXYNUCLEOTIDASE HDDC2"/>
    <property type="match status" value="1"/>
</dbReference>
<dbReference type="PANTHER" id="PTHR11845">
    <property type="entry name" value="5'-DEOXYNUCLEOTIDASE HDDC2"/>
    <property type="match status" value="1"/>
</dbReference>
<dbReference type="GO" id="GO:0002953">
    <property type="term" value="F:5'-deoxynucleotidase activity"/>
    <property type="evidence" value="ECO:0007669"/>
    <property type="project" value="InterPro"/>
</dbReference>
<protein>
    <submittedName>
        <fullName evidence="3">5'-deoxynucleotidase</fullName>
    </submittedName>
</protein>
<dbReference type="EMBL" id="FONN01000002">
    <property type="protein sequence ID" value="SFE44742.1"/>
    <property type="molecule type" value="Genomic_DNA"/>
</dbReference>
<accession>A0A1I2ALG1</accession>
<gene>
    <name evidence="3" type="ORF">SAMN04487969_102569</name>
</gene>
<dbReference type="InterPro" id="IPR003607">
    <property type="entry name" value="HD/PDEase_dom"/>
</dbReference>
<dbReference type="SUPFAM" id="SSF109604">
    <property type="entry name" value="HD-domain/PDEase-like"/>
    <property type="match status" value="1"/>
</dbReference>
<proteinExistence type="predicted"/>
<evidence type="ECO:0000313" key="4">
    <source>
        <dbReference type="Proteomes" id="UP000183410"/>
    </source>
</evidence>
<dbReference type="SMART" id="SM00471">
    <property type="entry name" value="HDc"/>
    <property type="match status" value="1"/>
</dbReference>
<dbReference type="AlphaFoldDB" id="A0A1I2ALG1"/>
<dbReference type="CDD" id="cd00077">
    <property type="entry name" value="HDc"/>
    <property type="match status" value="1"/>
</dbReference>
<dbReference type="InterPro" id="IPR039356">
    <property type="entry name" value="YfbR/HDDC2"/>
</dbReference>
<evidence type="ECO:0000313" key="3">
    <source>
        <dbReference type="EMBL" id="SFE44742.1"/>
    </source>
</evidence>
<dbReference type="Gene3D" id="1.10.3210.10">
    <property type="entry name" value="Hypothetical protein af1432"/>
    <property type="match status" value="1"/>
</dbReference>
<keyword evidence="1" id="KW-0378">Hydrolase</keyword>
<sequence>MDSHFFAYMYRLNYIERWSLMRNTTKENVAEHSFRVALLVHMLCEIGNSLFEKQFNADRAVTLALFHDATEVFTGDIPTPVKHHNPKMLASFRELEALAAERLLAMVPEPMQKTYAPLLGKHHGSISPEEQTLQAMVKAADLLDAYLKCLYELSAGNREFLVARGQTEQALAALNMPEVEWFLAHMAPSLGMTLDELSDKS</sequence>
<dbReference type="GO" id="GO:0005737">
    <property type="term" value="C:cytoplasm"/>
    <property type="evidence" value="ECO:0007669"/>
    <property type="project" value="TreeGrafter"/>
</dbReference>
<keyword evidence="4" id="KW-1185">Reference proteome</keyword>
<dbReference type="Proteomes" id="UP000183410">
    <property type="component" value="Unassembled WGS sequence"/>
</dbReference>
<dbReference type="NCBIfam" id="NF003009">
    <property type="entry name" value="PRK03826.1"/>
    <property type="match status" value="1"/>
</dbReference>
<organism evidence="3 4">
    <name type="scientific">Paenibacillus algorifonticola</name>
    <dbReference type="NCBI Taxonomy" id="684063"/>
    <lineage>
        <taxon>Bacteria</taxon>
        <taxon>Bacillati</taxon>
        <taxon>Bacillota</taxon>
        <taxon>Bacilli</taxon>
        <taxon>Bacillales</taxon>
        <taxon>Paenibacillaceae</taxon>
        <taxon>Paenibacillus</taxon>
    </lineage>
</organism>
<dbReference type="OrthoDB" id="9812744at2"/>
<evidence type="ECO:0000256" key="1">
    <source>
        <dbReference type="ARBA" id="ARBA00022801"/>
    </source>
</evidence>
<dbReference type="Pfam" id="PF12917">
    <property type="entry name" value="YfbR-like"/>
    <property type="match status" value="1"/>
</dbReference>
<evidence type="ECO:0000259" key="2">
    <source>
        <dbReference type="SMART" id="SM00471"/>
    </source>
</evidence>
<dbReference type="RefSeq" id="WP_046230269.1">
    <property type="nucleotide sequence ID" value="NZ_FONN01000002.1"/>
</dbReference>
<reference evidence="4" key="1">
    <citation type="submission" date="2016-10" db="EMBL/GenBank/DDBJ databases">
        <authorList>
            <person name="Varghese N."/>
            <person name="Submissions S."/>
        </authorList>
    </citation>
    <scope>NUCLEOTIDE SEQUENCE [LARGE SCALE GENOMIC DNA]</scope>
    <source>
        <strain evidence="4">CGMCC 1.10223</strain>
    </source>
</reference>